<organism evidence="2 3">
    <name type="scientific">Rhizophagus clarus</name>
    <dbReference type="NCBI Taxonomy" id="94130"/>
    <lineage>
        <taxon>Eukaryota</taxon>
        <taxon>Fungi</taxon>
        <taxon>Fungi incertae sedis</taxon>
        <taxon>Mucoromycota</taxon>
        <taxon>Glomeromycotina</taxon>
        <taxon>Glomeromycetes</taxon>
        <taxon>Glomerales</taxon>
        <taxon>Glomeraceae</taxon>
        <taxon>Rhizophagus</taxon>
    </lineage>
</organism>
<dbReference type="AlphaFoldDB" id="A0A2Z6QZT6"/>
<feature type="domain" description="Tc1-like transposase DDE" evidence="1">
    <location>
        <begin position="50"/>
        <end position="116"/>
    </location>
</feature>
<dbReference type="Gene3D" id="3.30.420.10">
    <property type="entry name" value="Ribonuclease H-like superfamily/Ribonuclease H"/>
    <property type="match status" value="1"/>
</dbReference>
<dbReference type="InterPro" id="IPR036397">
    <property type="entry name" value="RNaseH_sf"/>
</dbReference>
<dbReference type="STRING" id="94130.A0A2Z6QZT6"/>
<reference evidence="2 3" key="1">
    <citation type="submission" date="2017-11" db="EMBL/GenBank/DDBJ databases">
        <title>The genome of Rhizophagus clarus HR1 reveals common genetic basis of auxotrophy among arbuscular mycorrhizal fungi.</title>
        <authorList>
            <person name="Kobayashi Y."/>
        </authorList>
    </citation>
    <scope>NUCLEOTIDE SEQUENCE [LARGE SCALE GENOMIC DNA]</scope>
    <source>
        <strain evidence="2 3">HR1</strain>
    </source>
</reference>
<accession>A0A2Z6QZT6</accession>
<sequence>MTKHRHKMGCFTSRGVGYLYKIDGGLDAKLYRKILDENFMETLQYYEFDALNIIFQQNNDLKHTAILIKQWFDDNSIEVLPWPPQLPDLNPIEHFWNDVDHRLKALNIEIREKDALWKHVF</sequence>
<evidence type="ECO:0000259" key="1">
    <source>
        <dbReference type="Pfam" id="PF13358"/>
    </source>
</evidence>
<keyword evidence="3" id="KW-1185">Reference proteome</keyword>
<dbReference type="Pfam" id="PF13358">
    <property type="entry name" value="DDE_3"/>
    <property type="match status" value="1"/>
</dbReference>
<dbReference type="InterPro" id="IPR038717">
    <property type="entry name" value="Tc1-like_DDE_dom"/>
</dbReference>
<dbReference type="Proteomes" id="UP000247702">
    <property type="component" value="Unassembled WGS sequence"/>
</dbReference>
<protein>
    <recommendedName>
        <fullName evidence="1">Tc1-like transposase DDE domain-containing protein</fullName>
    </recommendedName>
</protein>
<proteinExistence type="predicted"/>
<evidence type="ECO:0000313" key="2">
    <source>
        <dbReference type="EMBL" id="GBB90211.1"/>
    </source>
</evidence>
<dbReference type="EMBL" id="BEXD01000791">
    <property type="protein sequence ID" value="GBB90211.1"/>
    <property type="molecule type" value="Genomic_DNA"/>
</dbReference>
<evidence type="ECO:0000313" key="3">
    <source>
        <dbReference type="Proteomes" id="UP000247702"/>
    </source>
</evidence>
<name>A0A2Z6QZT6_9GLOM</name>
<comment type="caution">
    <text evidence="2">The sequence shown here is derived from an EMBL/GenBank/DDBJ whole genome shotgun (WGS) entry which is preliminary data.</text>
</comment>
<gene>
    <name evidence="2" type="ORF">RclHR1_01710011</name>
</gene>
<dbReference type="GO" id="GO:0003676">
    <property type="term" value="F:nucleic acid binding"/>
    <property type="evidence" value="ECO:0007669"/>
    <property type="project" value="InterPro"/>
</dbReference>